<proteinExistence type="predicted"/>
<evidence type="ECO:0000313" key="2">
    <source>
        <dbReference type="EMBL" id="KLT46157.1"/>
    </source>
</evidence>
<sequence>MPIDYRAYPHIVDTILRACDYSTILAWRATSRHFRFALHDRFALEHLTVDTRGRRRRPIMRNKQGLVPSAFADWDAQQDFGLGWDWGSDSDDSEYFPPGCGRWGRGDYSDPFSDETDSATESDSEDGDELARRAAAELREVEACPRCQEWEAAILAQLPQACAQADEIARYVDAVELYEKRVFADQQAGYDHDWDQEALSDMHLSSEYQSTLGSRPTMPVLQPLSPDPDELADHDGHAHAHETANMRFWAAQTKHVARRKEAFARAAAKVRVLDVPGAALLHGLEAFTGLEVIRYVGQPNLSPAWVALGAPIVVRFLDLTPAPGRWWEPTFEPDCIAANDVWDVHHPRSSSLCHNRLDLYRPMKKMVVSITYHPEHALMPSSIAYTENAYLANPQLEHVVVILVPSTKPAPSCPMPSKYSEGHPYNCKAVCRLFGGVHHGKYGYGPATLIVEQTMDYYCRFVDSYFGVRPRPHLTVVGLVELGNAAIDLHGDGTEMHYEGDVPFATLSTAERIYARATRHIKSQQRWDFEWSRAAQIARDFMRLLSLDEYRNEVGEEQFRLETVPPSVPTTLVYSRRY</sequence>
<organism evidence="2 3">
    <name type="scientific">Cutaneotrichosporon oleaginosum</name>
    <dbReference type="NCBI Taxonomy" id="879819"/>
    <lineage>
        <taxon>Eukaryota</taxon>
        <taxon>Fungi</taxon>
        <taxon>Dikarya</taxon>
        <taxon>Basidiomycota</taxon>
        <taxon>Agaricomycotina</taxon>
        <taxon>Tremellomycetes</taxon>
        <taxon>Trichosporonales</taxon>
        <taxon>Trichosporonaceae</taxon>
        <taxon>Cutaneotrichosporon</taxon>
    </lineage>
</organism>
<accession>A0A0J0XYM3</accession>
<protein>
    <recommendedName>
        <fullName evidence="4">F-box domain-containing protein</fullName>
    </recommendedName>
</protein>
<dbReference type="AlphaFoldDB" id="A0A0J0XYM3"/>
<reference evidence="2 3" key="1">
    <citation type="submission" date="2015-03" db="EMBL/GenBank/DDBJ databases">
        <title>Genomics and transcriptomics of the oil-accumulating basidiomycete yeast T. oleaginosus allow insights into substrate utilization and the diverse evolutionary trajectories of mating systems in fungi.</title>
        <authorList>
            <consortium name="DOE Joint Genome Institute"/>
            <person name="Kourist R."/>
            <person name="Kracht O."/>
            <person name="Bracharz F."/>
            <person name="Lipzen A."/>
            <person name="Nolan M."/>
            <person name="Ohm R."/>
            <person name="Grigoriev I."/>
            <person name="Sun S."/>
            <person name="Heitman J."/>
            <person name="Bruck T."/>
            <person name="Nowrousian M."/>
        </authorList>
    </citation>
    <scope>NUCLEOTIDE SEQUENCE [LARGE SCALE GENOMIC DNA]</scope>
    <source>
        <strain evidence="2 3">IBC0246</strain>
    </source>
</reference>
<dbReference type="EMBL" id="KQ087178">
    <property type="protein sequence ID" value="KLT46157.1"/>
    <property type="molecule type" value="Genomic_DNA"/>
</dbReference>
<dbReference type="GeneID" id="28982341"/>
<keyword evidence="3" id="KW-1185">Reference proteome</keyword>
<dbReference type="RefSeq" id="XP_018282648.1">
    <property type="nucleotide sequence ID" value="XM_018421738.1"/>
</dbReference>
<evidence type="ECO:0000313" key="3">
    <source>
        <dbReference type="Proteomes" id="UP000053611"/>
    </source>
</evidence>
<evidence type="ECO:0000256" key="1">
    <source>
        <dbReference type="SAM" id="MobiDB-lite"/>
    </source>
</evidence>
<feature type="compositionally biased region" description="Acidic residues" evidence="1">
    <location>
        <begin position="112"/>
        <end position="128"/>
    </location>
</feature>
<name>A0A0J0XYM3_9TREE</name>
<feature type="region of interest" description="Disordered" evidence="1">
    <location>
        <begin position="107"/>
        <end position="128"/>
    </location>
</feature>
<dbReference type="Proteomes" id="UP000053611">
    <property type="component" value="Unassembled WGS sequence"/>
</dbReference>
<gene>
    <name evidence="2" type="ORF">CC85DRAFT_281809</name>
</gene>
<evidence type="ECO:0008006" key="4">
    <source>
        <dbReference type="Google" id="ProtNLM"/>
    </source>
</evidence>